<feature type="chain" id="PRO_5042104965" evidence="2">
    <location>
        <begin position="22"/>
        <end position="247"/>
    </location>
</feature>
<keyword evidence="1" id="KW-0472">Membrane</keyword>
<protein>
    <submittedName>
        <fullName evidence="3">Uncharacterized protein</fullName>
    </submittedName>
</protein>
<evidence type="ECO:0000256" key="2">
    <source>
        <dbReference type="SAM" id="SignalP"/>
    </source>
</evidence>
<feature type="transmembrane region" description="Helical" evidence="1">
    <location>
        <begin position="150"/>
        <end position="168"/>
    </location>
</feature>
<evidence type="ECO:0000313" key="4">
    <source>
        <dbReference type="Proteomes" id="UP001054902"/>
    </source>
</evidence>
<dbReference type="AlphaFoldDB" id="A0AAD3HAW1"/>
<sequence length="247" mass="26483">MHLKSGLSLALLSTAATLTCGFSLQPLKKSNLLIHSSLVKPPPSSVSFNKKSLSNDLRGGSLQAASINGEASAKSSPVISFWAAGGVVMILAKSIKRIVPIALEPFHGVAAPLSTFQLAAYIGMCIWFAYVEGYKGFQLKFSPLVVSRAQTLSINSPIHHLLFAPFYAMGLFHATKKRKIVSWSVSTGVAVIVAAVKKLPYPWRNIVDAGVIVGLSWGSISILSHWVKAVVFGKDLNMDPALPEKKD</sequence>
<feature type="transmembrane region" description="Helical" evidence="1">
    <location>
        <begin position="107"/>
        <end position="130"/>
    </location>
</feature>
<accession>A0AAD3HAW1</accession>
<feature type="transmembrane region" description="Helical" evidence="1">
    <location>
        <begin position="209"/>
        <end position="227"/>
    </location>
</feature>
<feature type="signal peptide" evidence="2">
    <location>
        <begin position="1"/>
        <end position="21"/>
    </location>
</feature>
<evidence type="ECO:0000256" key="1">
    <source>
        <dbReference type="SAM" id="Phobius"/>
    </source>
</evidence>
<keyword evidence="4" id="KW-1185">Reference proteome</keyword>
<gene>
    <name evidence="3" type="ORF">CTEN210_13286</name>
</gene>
<feature type="transmembrane region" description="Helical" evidence="1">
    <location>
        <begin position="180"/>
        <end position="197"/>
    </location>
</feature>
<dbReference type="EMBL" id="BLLK01000056">
    <property type="protein sequence ID" value="GFH56810.1"/>
    <property type="molecule type" value="Genomic_DNA"/>
</dbReference>
<name>A0AAD3HAW1_9STRA</name>
<proteinExistence type="predicted"/>
<feature type="transmembrane region" description="Helical" evidence="1">
    <location>
        <begin position="78"/>
        <end position="95"/>
    </location>
</feature>
<keyword evidence="2" id="KW-0732">Signal</keyword>
<comment type="caution">
    <text evidence="3">The sequence shown here is derived from an EMBL/GenBank/DDBJ whole genome shotgun (WGS) entry which is preliminary data.</text>
</comment>
<reference evidence="3 4" key="1">
    <citation type="journal article" date="2021" name="Sci. Rep.">
        <title>The genome of the diatom Chaetoceros tenuissimus carries an ancient integrated fragment of an extant virus.</title>
        <authorList>
            <person name="Hongo Y."/>
            <person name="Kimura K."/>
            <person name="Takaki Y."/>
            <person name="Yoshida Y."/>
            <person name="Baba S."/>
            <person name="Kobayashi G."/>
            <person name="Nagasaki K."/>
            <person name="Hano T."/>
            <person name="Tomaru Y."/>
        </authorList>
    </citation>
    <scope>NUCLEOTIDE SEQUENCE [LARGE SCALE GENOMIC DNA]</scope>
    <source>
        <strain evidence="3 4">NIES-3715</strain>
    </source>
</reference>
<keyword evidence="1" id="KW-0812">Transmembrane</keyword>
<dbReference type="Proteomes" id="UP001054902">
    <property type="component" value="Unassembled WGS sequence"/>
</dbReference>
<organism evidence="3 4">
    <name type="scientific">Chaetoceros tenuissimus</name>
    <dbReference type="NCBI Taxonomy" id="426638"/>
    <lineage>
        <taxon>Eukaryota</taxon>
        <taxon>Sar</taxon>
        <taxon>Stramenopiles</taxon>
        <taxon>Ochrophyta</taxon>
        <taxon>Bacillariophyta</taxon>
        <taxon>Coscinodiscophyceae</taxon>
        <taxon>Chaetocerotophycidae</taxon>
        <taxon>Chaetocerotales</taxon>
        <taxon>Chaetocerotaceae</taxon>
        <taxon>Chaetoceros</taxon>
    </lineage>
</organism>
<keyword evidence="1" id="KW-1133">Transmembrane helix</keyword>
<evidence type="ECO:0000313" key="3">
    <source>
        <dbReference type="EMBL" id="GFH56810.1"/>
    </source>
</evidence>